<keyword evidence="2 5" id="KW-0145">Chemotaxis</keyword>
<comment type="function">
    <text evidence="5">Involved in chemotaxis. Part of a chemotaxis signal transduction system that modulates chemotaxis in response to various stimuli. Catalyzes the demethylation of specific methylglutamate residues introduced into the chemoreceptors (methyl-accepting chemotaxis proteins or MCP) by CheR. Also mediates the irreversible deamidation of specific glutamine residues to glutamic acid.</text>
</comment>
<evidence type="ECO:0000259" key="9">
    <source>
        <dbReference type="PROSITE" id="PS50110"/>
    </source>
</evidence>
<dbReference type="InterPro" id="IPR035909">
    <property type="entry name" value="CheB_C"/>
</dbReference>
<evidence type="ECO:0000256" key="8">
    <source>
        <dbReference type="SAM" id="MobiDB-lite"/>
    </source>
</evidence>
<dbReference type="PROSITE" id="PS50110">
    <property type="entry name" value="RESPONSE_REGULATORY"/>
    <property type="match status" value="1"/>
</dbReference>
<dbReference type="InterPro" id="IPR001789">
    <property type="entry name" value="Sig_transdc_resp-reg_receiver"/>
</dbReference>
<dbReference type="EC" id="3.5.1.44" evidence="5"/>
<comment type="similarity">
    <text evidence="5">Belongs to the CheB family.</text>
</comment>
<keyword evidence="1 5" id="KW-0963">Cytoplasm</keyword>
<name>A0A1I1QF44_9GAMM</name>
<evidence type="ECO:0000259" key="10">
    <source>
        <dbReference type="PROSITE" id="PS50122"/>
    </source>
</evidence>
<feature type="domain" description="CheB-type methylesterase" evidence="10">
    <location>
        <begin position="161"/>
        <end position="352"/>
    </location>
</feature>
<evidence type="ECO:0000256" key="5">
    <source>
        <dbReference type="HAMAP-Rule" id="MF_00099"/>
    </source>
</evidence>
<dbReference type="SUPFAM" id="SSF52172">
    <property type="entry name" value="CheY-like"/>
    <property type="match status" value="1"/>
</dbReference>
<evidence type="ECO:0000256" key="2">
    <source>
        <dbReference type="ARBA" id="ARBA00022500"/>
    </source>
</evidence>
<dbReference type="OrthoDB" id="9793421at2"/>
<dbReference type="NCBIfam" id="NF009206">
    <property type="entry name" value="PRK12555.1"/>
    <property type="match status" value="1"/>
</dbReference>
<dbReference type="InterPro" id="IPR011006">
    <property type="entry name" value="CheY-like_superfamily"/>
</dbReference>
<dbReference type="GO" id="GO:0005737">
    <property type="term" value="C:cytoplasm"/>
    <property type="evidence" value="ECO:0007669"/>
    <property type="project" value="UniProtKB-SubCell"/>
</dbReference>
<feature type="active site" evidence="5 6">
    <location>
        <position position="172"/>
    </location>
</feature>
<dbReference type="Pfam" id="PF01339">
    <property type="entry name" value="CheB_methylest"/>
    <property type="match status" value="1"/>
</dbReference>
<keyword evidence="12" id="KW-1185">Reference proteome</keyword>
<dbReference type="CDD" id="cd17541">
    <property type="entry name" value="REC_CheB-like"/>
    <property type="match status" value="1"/>
</dbReference>
<dbReference type="EMBL" id="FOMJ01000002">
    <property type="protein sequence ID" value="SFD16740.1"/>
    <property type="molecule type" value="Genomic_DNA"/>
</dbReference>
<keyword evidence="3 5" id="KW-0378">Hydrolase</keyword>
<dbReference type="AlphaFoldDB" id="A0A1I1QF44"/>
<dbReference type="SUPFAM" id="SSF52738">
    <property type="entry name" value="Methylesterase CheB, C-terminal domain"/>
    <property type="match status" value="1"/>
</dbReference>
<dbReference type="Pfam" id="PF00072">
    <property type="entry name" value="Response_reg"/>
    <property type="match status" value="1"/>
</dbReference>
<dbReference type="EC" id="3.1.1.61" evidence="5"/>
<dbReference type="InterPro" id="IPR008248">
    <property type="entry name" value="CheB-like"/>
</dbReference>
<dbReference type="PROSITE" id="PS50122">
    <property type="entry name" value="CHEB"/>
    <property type="match status" value="1"/>
</dbReference>
<evidence type="ECO:0000256" key="3">
    <source>
        <dbReference type="ARBA" id="ARBA00022801"/>
    </source>
</evidence>
<dbReference type="RefSeq" id="WP_093427625.1">
    <property type="nucleotide sequence ID" value="NZ_FOMJ01000002.1"/>
</dbReference>
<reference evidence="11 12" key="1">
    <citation type="submission" date="2016-10" db="EMBL/GenBank/DDBJ databases">
        <authorList>
            <person name="de Groot N.N."/>
        </authorList>
    </citation>
    <scope>NUCLEOTIDE SEQUENCE [LARGE SCALE GENOMIC DNA]</scope>
    <source>
        <strain evidence="11 12">HL3</strain>
    </source>
</reference>
<organism evidence="11 12">
    <name type="scientific">Thiohalospira halophila DSM 15071</name>
    <dbReference type="NCBI Taxonomy" id="1123397"/>
    <lineage>
        <taxon>Bacteria</taxon>
        <taxon>Pseudomonadati</taxon>
        <taxon>Pseudomonadota</taxon>
        <taxon>Gammaproteobacteria</taxon>
        <taxon>Thiohalospirales</taxon>
        <taxon>Thiohalospiraceae</taxon>
        <taxon>Thiohalospira</taxon>
    </lineage>
</organism>
<dbReference type="GO" id="GO:0000156">
    <property type="term" value="F:phosphorelay response regulator activity"/>
    <property type="evidence" value="ECO:0007669"/>
    <property type="project" value="InterPro"/>
</dbReference>
<sequence length="358" mass="37331">MAGKPRVLVVDDSAVIRQVLSKIIEADPDLELLGVAGDPILARRRMEKTWPDVIVLDVEMPRMDGLTFLREIMAEHPTPVVMCSTLTQHGADTTMQALAAGAVEAIGKPKVDPRGGLQEASAPFLAAVKAAAGAQVKRQAGPAAARSAVPSTPAPATRQQAGTGRILALGASTGGTNALETVLSALPATAPGLVIVQHMPAGFTTAFAARLDRASALEVREAADGDQVRPGRALIAPGDRHMRIKRRGPGYQVTVGDGPLVSRHRPSVDVLFQSVAKEARDQAMGVIMTGMGDDGVNGLDEMRRAGAPTLAQDEATCVVYGMPREAVNRGAAVETVPLTGIPERLLAFAMANGSRTTT</sequence>
<evidence type="ECO:0000313" key="12">
    <source>
        <dbReference type="Proteomes" id="UP000198611"/>
    </source>
</evidence>
<dbReference type="GO" id="GO:0050568">
    <property type="term" value="F:protein-glutamine glutaminase activity"/>
    <property type="evidence" value="ECO:0007669"/>
    <property type="project" value="UniProtKB-UniRule"/>
</dbReference>
<evidence type="ECO:0000313" key="11">
    <source>
        <dbReference type="EMBL" id="SFD16740.1"/>
    </source>
</evidence>
<comment type="catalytic activity">
    <reaction evidence="5">
        <text>L-glutaminyl-[protein] + H2O = L-glutamyl-[protein] + NH4(+)</text>
        <dbReference type="Rhea" id="RHEA:16441"/>
        <dbReference type="Rhea" id="RHEA-COMP:10207"/>
        <dbReference type="Rhea" id="RHEA-COMP:10208"/>
        <dbReference type="ChEBI" id="CHEBI:15377"/>
        <dbReference type="ChEBI" id="CHEBI:28938"/>
        <dbReference type="ChEBI" id="CHEBI:29973"/>
        <dbReference type="ChEBI" id="CHEBI:30011"/>
        <dbReference type="EC" id="3.5.1.44"/>
    </reaction>
</comment>
<evidence type="ECO:0000256" key="1">
    <source>
        <dbReference type="ARBA" id="ARBA00022490"/>
    </source>
</evidence>
<feature type="active site" evidence="5 6">
    <location>
        <position position="198"/>
    </location>
</feature>
<dbReference type="PANTHER" id="PTHR42872">
    <property type="entry name" value="PROTEIN-GLUTAMATE METHYLESTERASE/PROTEIN-GLUTAMINE GLUTAMINASE"/>
    <property type="match status" value="1"/>
</dbReference>
<proteinExistence type="inferred from homology"/>
<dbReference type="PIRSF" id="PIRSF000876">
    <property type="entry name" value="RR_chemtxs_CheB"/>
    <property type="match status" value="1"/>
</dbReference>
<dbReference type="CDD" id="cd16432">
    <property type="entry name" value="CheB_Rec"/>
    <property type="match status" value="1"/>
</dbReference>
<dbReference type="GO" id="GO:0006935">
    <property type="term" value="P:chemotaxis"/>
    <property type="evidence" value="ECO:0007669"/>
    <property type="project" value="UniProtKB-UniRule"/>
</dbReference>
<dbReference type="Proteomes" id="UP000198611">
    <property type="component" value="Unassembled WGS sequence"/>
</dbReference>
<comment type="subcellular location">
    <subcellularLocation>
        <location evidence="5">Cytoplasm</location>
    </subcellularLocation>
</comment>
<feature type="active site" evidence="5 6">
    <location>
        <position position="294"/>
    </location>
</feature>
<accession>A0A1I1QF44</accession>
<feature type="modified residue" description="4-aspartylphosphate" evidence="5 7">
    <location>
        <position position="57"/>
    </location>
</feature>
<comment type="PTM">
    <text evidence="5">Phosphorylated by CheA. Phosphorylation of the N-terminal regulatory domain activates the methylesterase activity.</text>
</comment>
<evidence type="ECO:0000256" key="4">
    <source>
        <dbReference type="ARBA" id="ARBA00048267"/>
    </source>
</evidence>
<comment type="domain">
    <text evidence="5">Contains a C-terminal catalytic domain, and an N-terminal region which modulates catalytic activity.</text>
</comment>
<dbReference type="NCBIfam" id="NF001965">
    <property type="entry name" value="PRK00742.1"/>
    <property type="match status" value="1"/>
</dbReference>
<feature type="domain" description="Response regulatory" evidence="9">
    <location>
        <begin position="6"/>
        <end position="123"/>
    </location>
</feature>
<feature type="region of interest" description="Disordered" evidence="8">
    <location>
        <begin position="142"/>
        <end position="161"/>
    </location>
</feature>
<protein>
    <recommendedName>
        <fullName evidence="5">Protein-glutamate methylesterase/protein-glutamine glutaminase</fullName>
        <ecNumber evidence="5">3.1.1.61</ecNumber>
        <ecNumber evidence="5">3.5.1.44</ecNumber>
    </recommendedName>
</protein>
<dbReference type="Gene3D" id="3.40.50.180">
    <property type="entry name" value="Methylesterase CheB, C-terminal domain"/>
    <property type="match status" value="1"/>
</dbReference>
<comment type="catalytic activity">
    <reaction evidence="4 5">
        <text>[protein]-L-glutamate 5-O-methyl ester + H2O = L-glutamyl-[protein] + methanol + H(+)</text>
        <dbReference type="Rhea" id="RHEA:23236"/>
        <dbReference type="Rhea" id="RHEA-COMP:10208"/>
        <dbReference type="Rhea" id="RHEA-COMP:10311"/>
        <dbReference type="ChEBI" id="CHEBI:15377"/>
        <dbReference type="ChEBI" id="CHEBI:15378"/>
        <dbReference type="ChEBI" id="CHEBI:17790"/>
        <dbReference type="ChEBI" id="CHEBI:29973"/>
        <dbReference type="ChEBI" id="CHEBI:82795"/>
        <dbReference type="EC" id="3.1.1.61"/>
    </reaction>
</comment>
<gene>
    <name evidence="5" type="primary">cheB</name>
    <name evidence="11" type="ORF">SAMN05660831_00970</name>
</gene>
<evidence type="ECO:0000256" key="6">
    <source>
        <dbReference type="PROSITE-ProRule" id="PRU00050"/>
    </source>
</evidence>
<dbReference type="GO" id="GO:0008984">
    <property type="term" value="F:protein-glutamate methylesterase activity"/>
    <property type="evidence" value="ECO:0007669"/>
    <property type="project" value="UniProtKB-UniRule"/>
</dbReference>
<dbReference type="InterPro" id="IPR000673">
    <property type="entry name" value="Sig_transdc_resp-reg_Me-estase"/>
</dbReference>
<dbReference type="PANTHER" id="PTHR42872:SF6">
    <property type="entry name" value="PROTEIN-GLUTAMATE METHYLESTERASE_PROTEIN-GLUTAMINE GLUTAMINASE"/>
    <property type="match status" value="1"/>
</dbReference>
<dbReference type="SMART" id="SM00448">
    <property type="entry name" value="REC"/>
    <property type="match status" value="1"/>
</dbReference>
<dbReference type="Gene3D" id="3.40.50.2300">
    <property type="match status" value="1"/>
</dbReference>
<dbReference type="HAMAP" id="MF_00099">
    <property type="entry name" value="CheB_chemtxs"/>
    <property type="match status" value="1"/>
</dbReference>
<evidence type="ECO:0000256" key="7">
    <source>
        <dbReference type="PROSITE-ProRule" id="PRU00169"/>
    </source>
</evidence>
<keyword evidence="5 7" id="KW-0597">Phosphoprotein</keyword>
<dbReference type="STRING" id="1123397.SAMN05660831_00970"/>